<dbReference type="VEuPathDB" id="FungiDB:BD410DRAFT_115429"/>
<dbReference type="EMBL" id="ML170167">
    <property type="protein sequence ID" value="TDL24265.1"/>
    <property type="molecule type" value="Genomic_DNA"/>
</dbReference>
<accession>A0A4Y7Q9Y7</accession>
<evidence type="ECO:0000313" key="3">
    <source>
        <dbReference type="Proteomes" id="UP000294933"/>
    </source>
</evidence>
<feature type="region of interest" description="Disordered" evidence="1">
    <location>
        <begin position="1"/>
        <end position="39"/>
    </location>
</feature>
<evidence type="ECO:0000313" key="2">
    <source>
        <dbReference type="EMBL" id="TDL24265.1"/>
    </source>
</evidence>
<organism evidence="2 3">
    <name type="scientific">Rickenella mellea</name>
    <dbReference type="NCBI Taxonomy" id="50990"/>
    <lineage>
        <taxon>Eukaryota</taxon>
        <taxon>Fungi</taxon>
        <taxon>Dikarya</taxon>
        <taxon>Basidiomycota</taxon>
        <taxon>Agaricomycotina</taxon>
        <taxon>Agaricomycetes</taxon>
        <taxon>Hymenochaetales</taxon>
        <taxon>Rickenellaceae</taxon>
        <taxon>Rickenella</taxon>
    </lineage>
</organism>
<keyword evidence="3" id="KW-1185">Reference proteome</keyword>
<reference evidence="2 3" key="1">
    <citation type="submission" date="2018-06" db="EMBL/GenBank/DDBJ databases">
        <title>A transcriptomic atlas of mushroom development highlights an independent origin of complex multicellularity.</title>
        <authorList>
            <consortium name="DOE Joint Genome Institute"/>
            <person name="Krizsan K."/>
            <person name="Almasi E."/>
            <person name="Merenyi Z."/>
            <person name="Sahu N."/>
            <person name="Viragh M."/>
            <person name="Koszo T."/>
            <person name="Mondo S."/>
            <person name="Kiss B."/>
            <person name="Balint B."/>
            <person name="Kues U."/>
            <person name="Barry K."/>
            <person name="Hegedus J.C."/>
            <person name="Henrissat B."/>
            <person name="Johnson J."/>
            <person name="Lipzen A."/>
            <person name="Ohm R."/>
            <person name="Nagy I."/>
            <person name="Pangilinan J."/>
            <person name="Yan J."/>
            <person name="Xiong Y."/>
            <person name="Grigoriev I.V."/>
            <person name="Hibbett D.S."/>
            <person name="Nagy L.G."/>
        </authorList>
    </citation>
    <scope>NUCLEOTIDE SEQUENCE [LARGE SCALE GENOMIC DNA]</scope>
    <source>
        <strain evidence="2 3">SZMC22713</strain>
    </source>
</reference>
<feature type="compositionally biased region" description="Polar residues" evidence="1">
    <location>
        <begin position="18"/>
        <end position="34"/>
    </location>
</feature>
<dbReference type="Proteomes" id="UP000294933">
    <property type="component" value="Unassembled WGS sequence"/>
</dbReference>
<evidence type="ECO:0000256" key="1">
    <source>
        <dbReference type="SAM" id="MobiDB-lite"/>
    </source>
</evidence>
<sequence>MHTILARRAQENPAPSIPHSTTFLSRRSSSNGSLPTKPPNKYLIWVQFWMTLRRDWRYRKASCDFSGRKALICSIKGKVMLSTQKP</sequence>
<dbReference type="AlphaFoldDB" id="A0A4Y7Q9Y7"/>
<name>A0A4Y7Q9Y7_9AGAM</name>
<proteinExistence type="predicted"/>
<protein>
    <submittedName>
        <fullName evidence="2">Uncharacterized protein</fullName>
    </submittedName>
</protein>
<gene>
    <name evidence="2" type="ORF">BD410DRAFT_115429</name>
</gene>